<dbReference type="GO" id="GO:0016757">
    <property type="term" value="F:glycosyltransferase activity"/>
    <property type="evidence" value="ECO:0007669"/>
    <property type="project" value="UniProtKB-KW"/>
</dbReference>
<keyword evidence="4" id="KW-1133">Transmembrane helix</keyword>
<name>A0A6G1KN53_9PLEO</name>
<dbReference type="EMBL" id="MU005765">
    <property type="protein sequence ID" value="KAF2713757.1"/>
    <property type="molecule type" value="Genomic_DNA"/>
</dbReference>
<dbReference type="GO" id="GO:0006487">
    <property type="term" value="P:protein N-linked glycosylation"/>
    <property type="evidence" value="ECO:0007669"/>
    <property type="project" value="TreeGrafter"/>
</dbReference>
<dbReference type="GO" id="GO:0000139">
    <property type="term" value="C:Golgi membrane"/>
    <property type="evidence" value="ECO:0007669"/>
    <property type="project" value="TreeGrafter"/>
</dbReference>
<organism evidence="5 6">
    <name type="scientific">Pleomassaria siparia CBS 279.74</name>
    <dbReference type="NCBI Taxonomy" id="1314801"/>
    <lineage>
        <taxon>Eukaryota</taxon>
        <taxon>Fungi</taxon>
        <taxon>Dikarya</taxon>
        <taxon>Ascomycota</taxon>
        <taxon>Pezizomycotina</taxon>
        <taxon>Dothideomycetes</taxon>
        <taxon>Pleosporomycetidae</taxon>
        <taxon>Pleosporales</taxon>
        <taxon>Pleomassariaceae</taxon>
        <taxon>Pleomassaria</taxon>
    </lineage>
</organism>
<evidence type="ECO:0000313" key="5">
    <source>
        <dbReference type="EMBL" id="KAF2713757.1"/>
    </source>
</evidence>
<evidence type="ECO:0000256" key="1">
    <source>
        <dbReference type="ARBA" id="ARBA00005664"/>
    </source>
</evidence>
<dbReference type="PANTHER" id="PTHR31306:SF3">
    <property type="entry name" value="NUCLEOTIDE-DIPHOSPHO-SUGAR TRANSFERASE DOMAIN-CONTAINING PROTEIN"/>
    <property type="match status" value="1"/>
</dbReference>
<keyword evidence="3" id="KW-0808">Transferase</keyword>
<evidence type="ECO:0000256" key="2">
    <source>
        <dbReference type="ARBA" id="ARBA00022676"/>
    </source>
</evidence>
<dbReference type="AlphaFoldDB" id="A0A6G1KN53"/>
<dbReference type="InterPro" id="IPR008630">
    <property type="entry name" value="Glyco_trans_34"/>
</dbReference>
<evidence type="ECO:0008006" key="7">
    <source>
        <dbReference type="Google" id="ProtNLM"/>
    </source>
</evidence>
<keyword evidence="4" id="KW-0472">Membrane</keyword>
<dbReference type="PANTHER" id="PTHR31306">
    <property type="entry name" value="ALPHA-1,6-MANNOSYLTRANSFERASE MNN11-RELATED"/>
    <property type="match status" value="1"/>
</dbReference>
<accession>A0A6G1KN53</accession>
<keyword evidence="4" id="KW-0812">Transmembrane</keyword>
<evidence type="ECO:0000256" key="3">
    <source>
        <dbReference type="ARBA" id="ARBA00022679"/>
    </source>
</evidence>
<dbReference type="InterPro" id="IPR029044">
    <property type="entry name" value="Nucleotide-diphossugar_trans"/>
</dbReference>
<sequence length="364" mass="41902">MMLPSTGARSTLALATTAGIVLIFMFGVLAWRSPPRLSFPSHADLAAIPKPNSSPIAIQDIIRSLFEPLKIPVNQPDFVDEDGIKFSLPEKIRFNKGLGNKVLILDLDTRPLKSTDDYNRGEFDWRKINHVSGGVFNHYTYSLIHGYDYKFIQASNFKDRHPTWIKPSALANHIKNYDFIIFLDADATFRFMHLPIEWMLNYWNIEKKHSITMSLDPWDPKEPGYNSDRFNRTYTNTGFMAVQNNDEIMPILKAWHECPDDTRYANCSEWKMPKFHEQSAFGEYIRYDYEDNIKELPCAEANGFPGVVVSNCVGKFIRHYWFDKSAVKQDFRDNVMQAISLPIQGLFADPSHGVVTMQKENVIS</sequence>
<proteinExistence type="inferred from homology"/>
<dbReference type="Proteomes" id="UP000799428">
    <property type="component" value="Unassembled WGS sequence"/>
</dbReference>
<comment type="similarity">
    <text evidence="1">Belongs to the glycosyltransferase 34 family.</text>
</comment>
<gene>
    <name evidence="5" type="ORF">K504DRAFT_450403</name>
</gene>
<evidence type="ECO:0000313" key="6">
    <source>
        <dbReference type="Proteomes" id="UP000799428"/>
    </source>
</evidence>
<reference evidence="5" key="1">
    <citation type="journal article" date="2020" name="Stud. Mycol.">
        <title>101 Dothideomycetes genomes: a test case for predicting lifestyles and emergence of pathogens.</title>
        <authorList>
            <person name="Haridas S."/>
            <person name="Albert R."/>
            <person name="Binder M."/>
            <person name="Bloem J."/>
            <person name="Labutti K."/>
            <person name="Salamov A."/>
            <person name="Andreopoulos B."/>
            <person name="Baker S."/>
            <person name="Barry K."/>
            <person name="Bills G."/>
            <person name="Bluhm B."/>
            <person name="Cannon C."/>
            <person name="Castanera R."/>
            <person name="Culley D."/>
            <person name="Daum C."/>
            <person name="Ezra D."/>
            <person name="Gonzalez J."/>
            <person name="Henrissat B."/>
            <person name="Kuo A."/>
            <person name="Liang C."/>
            <person name="Lipzen A."/>
            <person name="Lutzoni F."/>
            <person name="Magnuson J."/>
            <person name="Mondo S."/>
            <person name="Nolan M."/>
            <person name="Ohm R."/>
            <person name="Pangilinan J."/>
            <person name="Park H.-J."/>
            <person name="Ramirez L."/>
            <person name="Alfaro M."/>
            <person name="Sun H."/>
            <person name="Tritt A."/>
            <person name="Yoshinaga Y."/>
            <person name="Zwiers L.-H."/>
            <person name="Turgeon B."/>
            <person name="Goodwin S."/>
            <person name="Spatafora J."/>
            <person name="Crous P."/>
            <person name="Grigoriev I."/>
        </authorList>
    </citation>
    <scope>NUCLEOTIDE SEQUENCE</scope>
    <source>
        <strain evidence="5">CBS 279.74</strain>
    </source>
</reference>
<protein>
    <recommendedName>
        <fullName evidence="7">Nucleotide-diphospho-sugar transferase domain-containing protein</fullName>
    </recommendedName>
</protein>
<dbReference type="OrthoDB" id="3763672at2759"/>
<feature type="transmembrane region" description="Helical" evidence="4">
    <location>
        <begin position="12"/>
        <end position="31"/>
    </location>
</feature>
<keyword evidence="6" id="KW-1185">Reference proteome</keyword>
<keyword evidence="2" id="KW-0328">Glycosyltransferase</keyword>
<dbReference type="Gene3D" id="3.90.550.10">
    <property type="entry name" value="Spore Coat Polysaccharide Biosynthesis Protein SpsA, Chain A"/>
    <property type="match status" value="1"/>
</dbReference>
<evidence type="ECO:0000256" key="4">
    <source>
        <dbReference type="SAM" id="Phobius"/>
    </source>
</evidence>